<protein>
    <submittedName>
        <fullName evidence="2">Uncharacterized protein</fullName>
    </submittedName>
</protein>
<proteinExistence type="predicted"/>
<dbReference type="Proteomes" id="UP000521748">
    <property type="component" value="Unassembled WGS sequence"/>
</dbReference>
<keyword evidence="1" id="KW-0472">Membrane</keyword>
<evidence type="ECO:0000313" key="2">
    <source>
        <dbReference type="EMBL" id="NYE96306.1"/>
    </source>
</evidence>
<keyword evidence="1" id="KW-1133">Transmembrane helix</keyword>
<gene>
    <name evidence="2" type="ORF">FHU41_002556</name>
</gene>
<keyword evidence="3" id="KW-1185">Reference proteome</keyword>
<evidence type="ECO:0000256" key="1">
    <source>
        <dbReference type="SAM" id="Phobius"/>
    </source>
</evidence>
<feature type="transmembrane region" description="Helical" evidence="1">
    <location>
        <begin position="26"/>
        <end position="44"/>
    </location>
</feature>
<name>A0A7Y9S8T3_9MICC</name>
<evidence type="ECO:0000313" key="3">
    <source>
        <dbReference type="Proteomes" id="UP000521748"/>
    </source>
</evidence>
<organism evidence="2 3">
    <name type="scientific">Psychromicrobium silvestre</name>
    <dbReference type="NCBI Taxonomy" id="1645614"/>
    <lineage>
        <taxon>Bacteria</taxon>
        <taxon>Bacillati</taxon>
        <taxon>Actinomycetota</taxon>
        <taxon>Actinomycetes</taxon>
        <taxon>Micrococcales</taxon>
        <taxon>Micrococcaceae</taxon>
        <taxon>Psychromicrobium</taxon>
    </lineage>
</organism>
<sequence length="46" mass="5162">MLPAFGSNNSLSGVANGRYSGKKWTLFRWVAAVGFLPWSALMRYRP</sequence>
<dbReference type="EMBL" id="JACBYQ010000002">
    <property type="protein sequence ID" value="NYE96306.1"/>
    <property type="molecule type" value="Genomic_DNA"/>
</dbReference>
<accession>A0A7Y9S8T3</accession>
<reference evidence="2 3" key="1">
    <citation type="submission" date="2020-07" db="EMBL/GenBank/DDBJ databases">
        <title>Sequencing the genomes of 1000 actinobacteria strains.</title>
        <authorList>
            <person name="Klenk H.-P."/>
        </authorList>
    </citation>
    <scope>NUCLEOTIDE SEQUENCE [LARGE SCALE GENOMIC DNA]</scope>
    <source>
        <strain evidence="2 3">DSM 102047</strain>
    </source>
</reference>
<dbReference type="AlphaFoldDB" id="A0A7Y9S8T3"/>
<keyword evidence="1" id="KW-0812">Transmembrane</keyword>
<comment type="caution">
    <text evidence="2">The sequence shown here is derived from an EMBL/GenBank/DDBJ whole genome shotgun (WGS) entry which is preliminary data.</text>
</comment>